<keyword evidence="3" id="KW-1133">Transmembrane helix</keyword>
<evidence type="ECO:0000256" key="3">
    <source>
        <dbReference type="ARBA" id="ARBA00022989"/>
    </source>
</evidence>
<dbReference type="OrthoDB" id="9809773at2"/>
<keyword evidence="2" id="KW-0812">Transmembrane</keyword>
<dbReference type="Pfam" id="PF04140">
    <property type="entry name" value="ICMT"/>
    <property type="match status" value="1"/>
</dbReference>
<comment type="subcellular location">
    <subcellularLocation>
        <location evidence="1">Membrane</location>
        <topology evidence="1">Multi-pass membrane protein</topology>
    </subcellularLocation>
</comment>
<dbReference type="RefSeq" id="WP_127038965.1">
    <property type="nucleotide sequence ID" value="NZ_JAABOK010000013.1"/>
</dbReference>
<name>A0A3S1DNY1_9BACT</name>
<dbReference type="Proteomes" id="UP000281028">
    <property type="component" value="Unassembled WGS sequence"/>
</dbReference>
<proteinExistence type="predicted"/>
<protein>
    <submittedName>
        <fullName evidence="5">Isoprenylcysteine carboxylmethyltransferase family protein</fullName>
    </submittedName>
</protein>
<accession>A0A3S1DNY1</accession>
<dbReference type="PANTHER" id="PTHR43847:SF1">
    <property type="entry name" value="BLL3993 PROTEIN"/>
    <property type="match status" value="1"/>
</dbReference>
<sequence>MTHSLTIFTWITIGCWILFCSYWLLLRNKTKENIKVRTAKERFMGALGYFLIFSSLYAPLLMTGGIGRRILPADVVLQTAGVVLCITGILICIWSRYLLGKNWSGGVTAKKDHELVMTGPYRFVRHPIYTGFITAVTGTTLVTGGLAAIIMTLIFALGLCIKINQEEILLSNLFPEAYTAYQQHTRKLIPFIW</sequence>
<reference evidence="5" key="1">
    <citation type="submission" date="2020-05" db="EMBL/GenBank/DDBJ databases">
        <title>Chitinophaga laudate sp. nov., isolated from a tropical peat swamp.</title>
        <authorList>
            <person name="Goh C.B.S."/>
            <person name="Lee M.S."/>
            <person name="Parimannan S."/>
            <person name="Pasbakhsh P."/>
            <person name="Yule C.M."/>
            <person name="Rajandas H."/>
            <person name="Loke S."/>
            <person name="Croft L."/>
            <person name="Tan J.B.L."/>
        </authorList>
    </citation>
    <scope>NUCLEOTIDE SEQUENCE</scope>
    <source>
        <strain evidence="5">Mgbs1</strain>
    </source>
</reference>
<comment type="caution">
    <text evidence="5">The sequence shown here is derived from an EMBL/GenBank/DDBJ whole genome shotgun (WGS) entry which is preliminary data.</text>
</comment>
<dbReference type="EMBL" id="RIAR02000001">
    <property type="protein sequence ID" value="NSL87849.1"/>
    <property type="molecule type" value="Genomic_DNA"/>
</dbReference>
<keyword evidence="4" id="KW-0472">Membrane</keyword>
<dbReference type="Gene3D" id="1.20.120.1630">
    <property type="match status" value="1"/>
</dbReference>
<keyword evidence="6" id="KW-1185">Reference proteome</keyword>
<evidence type="ECO:0000256" key="4">
    <source>
        <dbReference type="ARBA" id="ARBA00023136"/>
    </source>
</evidence>
<dbReference type="PANTHER" id="PTHR43847">
    <property type="entry name" value="BLL3993 PROTEIN"/>
    <property type="match status" value="1"/>
</dbReference>
<evidence type="ECO:0000256" key="2">
    <source>
        <dbReference type="ARBA" id="ARBA00022692"/>
    </source>
</evidence>
<gene>
    <name evidence="5" type="ORF">ECE50_013460</name>
</gene>
<organism evidence="5 6">
    <name type="scientific">Chitinophaga solisilvae</name>
    <dbReference type="NCBI Taxonomy" id="1233460"/>
    <lineage>
        <taxon>Bacteria</taxon>
        <taxon>Pseudomonadati</taxon>
        <taxon>Bacteroidota</taxon>
        <taxon>Chitinophagia</taxon>
        <taxon>Chitinophagales</taxon>
        <taxon>Chitinophagaceae</taxon>
        <taxon>Chitinophaga</taxon>
    </lineage>
</organism>
<dbReference type="AlphaFoldDB" id="A0A3S1DNY1"/>
<dbReference type="InterPro" id="IPR052527">
    <property type="entry name" value="Metal_cation-efflux_comp"/>
</dbReference>
<evidence type="ECO:0000313" key="6">
    <source>
        <dbReference type="Proteomes" id="UP000281028"/>
    </source>
</evidence>
<evidence type="ECO:0000313" key="5">
    <source>
        <dbReference type="EMBL" id="NSL87849.1"/>
    </source>
</evidence>
<dbReference type="GO" id="GO:0004671">
    <property type="term" value="F:protein C-terminal S-isoprenylcysteine carboxyl O-methyltransferase activity"/>
    <property type="evidence" value="ECO:0007669"/>
    <property type="project" value="InterPro"/>
</dbReference>
<dbReference type="InterPro" id="IPR007269">
    <property type="entry name" value="ICMT_MeTrfase"/>
</dbReference>
<dbReference type="GO" id="GO:0016020">
    <property type="term" value="C:membrane"/>
    <property type="evidence" value="ECO:0007669"/>
    <property type="project" value="UniProtKB-SubCell"/>
</dbReference>
<evidence type="ECO:0000256" key="1">
    <source>
        <dbReference type="ARBA" id="ARBA00004141"/>
    </source>
</evidence>